<reference evidence="11 12" key="1">
    <citation type="submission" date="2017-07" db="EMBL/GenBank/DDBJ databases">
        <authorList>
            <person name="Sun Z.S."/>
            <person name="Albrecht U."/>
            <person name="Echele G."/>
            <person name="Lee C.C."/>
        </authorList>
    </citation>
    <scope>NUCLEOTIDE SEQUENCE [LARGE SCALE GENOMIC DNA]</scope>
    <source>
        <strain evidence="12">type strain: KCTC 22618</strain>
    </source>
</reference>
<dbReference type="InterPro" id="IPR037682">
    <property type="entry name" value="TonB_C"/>
</dbReference>
<evidence type="ECO:0000256" key="9">
    <source>
        <dbReference type="ARBA" id="ARBA00023136"/>
    </source>
</evidence>
<dbReference type="GO" id="GO:0055085">
    <property type="term" value="P:transmembrane transport"/>
    <property type="evidence" value="ECO:0007669"/>
    <property type="project" value="InterPro"/>
</dbReference>
<organism evidence="11 12">
    <name type="scientific">Tenacibaculum jejuense</name>
    <dbReference type="NCBI Taxonomy" id="584609"/>
    <lineage>
        <taxon>Bacteria</taxon>
        <taxon>Pseudomonadati</taxon>
        <taxon>Bacteroidota</taxon>
        <taxon>Flavobacteriia</taxon>
        <taxon>Flavobacteriales</taxon>
        <taxon>Flavobacteriaceae</taxon>
        <taxon>Tenacibaculum</taxon>
    </lineage>
</organism>
<dbReference type="GO" id="GO:0098797">
    <property type="term" value="C:plasma membrane protein complex"/>
    <property type="evidence" value="ECO:0007669"/>
    <property type="project" value="TreeGrafter"/>
</dbReference>
<keyword evidence="6" id="KW-0812">Transmembrane</keyword>
<dbReference type="PROSITE" id="PS52015">
    <property type="entry name" value="TONB_CTD"/>
    <property type="match status" value="2"/>
</dbReference>
<evidence type="ECO:0000313" key="11">
    <source>
        <dbReference type="EMBL" id="SNR15885.1"/>
    </source>
</evidence>
<evidence type="ECO:0000256" key="3">
    <source>
        <dbReference type="ARBA" id="ARBA00022448"/>
    </source>
</evidence>
<dbReference type="Proteomes" id="UP000215214">
    <property type="component" value="Chromosome TJEJU"/>
</dbReference>
<evidence type="ECO:0000313" key="12">
    <source>
        <dbReference type="Proteomes" id="UP000215214"/>
    </source>
</evidence>
<evidence type="ECO:0000256" key="1">
    <source>
        <dbReference type="ARBA" id="ARBA00004383"/>
    </source>
</evidence>
<dbReference type="PANTHER" id="PTHR33446:SF2">
    <property type="entry name" value="PROTEIN TONB"/>
    <property type="match status" value="1"/>
</dbReference>
<comment type="subcellular location">
    <subcellularLocation>
        <location evidence="1">Cell inner membrane</location>
        <topology evidence="1">Single-pass membrane protein</topology>
        <orientation evidence="1">Periplasmic side</orientation>
    </subcellularLocation>
</comment>
<keyword evidence="9" id="KW-0472">Membrane</keyword>
<dbReference type="SUPFAM" id="SSF74653">
    <property type="entry name" value="TolA/TonB C-terminal domain"/>
    <property type="match status" value="2"/>
</dbReference>
<protein>
    <submittedName>
        <fullName evidence="11">TonB family protein</fullName>
    </submittedName>
</protein>
<keyword evidence="12" id="KW-1185">Reference proteome</keyword>
<evidence type="ECO:0000259" key="10">
    <source>
        <dbReference type="PROSITE" id="PS52015"/>
    </source>
</evidence>
<dbReference type="KEGG" id="tje:TJEJU_2193"/>
<dbReference type="EMBL" id="LT899436">
    <property type="protein sequence ID" value="SNR15885.1"/>
    <property type="molecule type" value="Genomic_DNA"/>
</dbReference>
<dbReference type="NCBIfam" id="TIGR01352">
    <property type="entry name" value="tonB_Cterm"/>
    <property type="match status" value="2"/>
</dbReference>
<name>A0A238U9X7_9FLAO</name>
<evidence type="ECO:0000256" key="5">
    <source>
        <dbReference type="ARBA" id="ARBA00022519"/>
    </source>
</evidence>
<sequence>MNSKFFVAVTFFAFAQVFSQSNKTCDTPNDEPALDLNSITKCSIKDSDDKKTKKVSVQVTSRRRVVRKRDAASGVMTNDYTHKLASMKKKTDVINSINFNNAGGLKIIPFNYVDEIPLFKECESSPIYKQEKCFKQAISKHIQKNIKYPENSYDRGIQGRVLVQFTIQKDGSVGKLNIVSPYKGEELGKEAERIIKKLPKFVPGKHAGKEVIVKYGLPITFRIPGVKPTNIKKAVKKVEVKEEIFTFSDVEQLPQFKSCDNATLDCFNKSLVKHIQDHFAYPERAVNDNIQGKVNISFVINKKGEVINVTTKGPANGKILETSAKKLVEKLPEFKAAVKNGKKVNTKYTFPIEYKLDE</sequence>
<keyword evidence="4" id="KW-1003">Cell membrane</keyword>
<dbReference type="InterPro" id="IPR051045">
    <property type="entry name" value="TonB-dependent_transducer"/>
</dbReference>
<evidence type="ECO:0000256" key="2">
    <source>
        <dbReference type="ARBA" id="ARBA00006555"/>
    </source>
</evidence>
<dbReference type="GO" id="GO:0015031">
    <property type="term" value="P:protein transport"/>
    <property type="evidence" value="ECO:0007669"/>
    <property type="project" value="UniProtKB-KW"/>
</dbReference>
<keyword evidence="5" id="KW-0997">Cell inner membrane</keyword>
<dbReference type="Gene3D" id="3.30.1150.10">
    <property type="match status" value="2"/>
</dbReference>
<dbReference type="RefSeq" id="WP_095072011.1">
    <property type="nucleotide sequence ID" value="NZ_LT899436.1"/>
</dbReference>
<keyword evidence="8" id="KW-1133">Transmembrane helix</keyword>
<dbReference type="OrthoDB" id="1522859at2"/>
<proteinExistence type="inferred from homology"/>
<dbReference type="PANTHER" id="PTHR33446">
    <property type="entry name" value="PROTEIN TONB-RELATED"/>
    <property type="match status" value="1"/>
</dbReference>
<evidence type="ECO:0000256" key="4">
    <source>
        <dbReference type="ARBA" id="ARBA00022475"/>
    </source>
</evidence>
<keyword evidence="7" id="KW-0653">Protein transport</keyword>
<dbReference type="Pfam" id="PF03544">
    <property type="entry name" value="TonB_C"/>
    <property type="match status" value="2"/>
</dbReference>
<feature type="domain" description="TonB C-terminal" evidence="10">
    <location>
        <begin position="266"/>
        <end position="358"/>
    </location>
</feature>
<comment type="similarity">
    <text evidence="2">Belongs to the TonB family.</text>
</comment>
<feature type="domain" description="TonB C-terminal" evidence="10">
    <location>
        <begin position="133"/>
        <end position="230"/>
    </location>
</feature>
<dbReference type="AlphaFoldDB" id="A0A238U9X7"/>
<dbReference type="InterPro" id="IPR006260">
    <property type="entry name" value="TonB/TolA_C"/>
</dbReference>
<gene>
    <name evidence="11" type="ORF">TJEJU_2193</name>
</gene>
<evidence type="ECO:0000256" key="6">
    <source>
        <dbReference type="ARBA" id="ARBA00022692"/>
    </source>
</evidence>
<evidence type="ECO:0000256" key="7">
    <source>
        <dbReference type="ARBA" id="ARBA00022927"/>
    </source>
</evidence>
<evidence type="ECO:0000256" key="8">
    <source>
        <dbReference type="ARBA" id="ARBA00022989"/>
    </source>
</evidence>
<dbReference type="GO" id="GO:0031992">
    <property type="term" value="F:energy transducer activity"/>
    <property type="evidence" value="ECO:0007669"/>
    <property type="project" value="TreeGrafter"/>
</dbReference>
<accession>A0A238U9X7</accession>
<keyword evidence="3" id="KW-0813">Transport</keyword>